<evidence type="ECO:0000256" key="1">
    <source>
        <dbReference type="SAM" id="Phobius"/>
    </source>
</evidence>
<dbReference type="HOGENOM" id="CLU_2935720_0_0_9"/>
<dbReference type="PATRIC" id="fig|1400520.3.peg.13"/>
<dbReference type="EMBL" id="AWWK01000001">
    <property type="protein sequence ID" value="ETY75791.1"/>
    <property type="molecule type" value="Genomic_DNA"/>
</dbReference>
<dbReference type="AlphaFoldDB" id="W6TAV9"/>
<sequence length="60" mass="6559">MEFLVIQLLGEQSVAVFVKFDVARALKALAQLDKDVQVMLIVATAVVIIVICITVMNVLD</sequence>
<reference evidence="2 3" key="1">
    <citation type="journal article" date="2014" name="Genome Announc.">
        <title>Genome Sequence of Lactobacillus fabifermentans Strain T30PCM01, Isolated from Fermenting Grape Marc.</title>
        <authorList>
            <person name="Treu L."/>
            <person name="Vendramin V."/>
            <person name="Bovo B."/>
            <person name="Giacomini A."/>
            <person name="Corich V."/>
            <person name="Campanaro S."/>
        </authorList>
    </citation>
    <scope>NUCLEOTIDE SEQUENCE [LARGE SCALE GENOMIC DNA]</scope>
    <source>
        <strain evidence="2 3">T30PCM01</strain>
    </source>
</reference>
<dbReference type="STRING" id="1400520.LFAB_00070"/>
<feature type="transmembrane region" description="Helical" evidence="1">
    <location>
        <begin position="39"/>
        <end position="59"/>
    </location>
</feature>
<protein>
    <submittedName>
        <fullName evidence="2">Uncharacterized protein</fullName>
    </submittedName>
</protein>
<dbReference type="Proteomes" id="UP000019247">
    <property type="component" value="Unassembled WGS sequence"/>
</dbReference>
<evidence type="ECO:0000313" key="3">
    <source>
        <dbReference type="Proteomes" id="UP000019247"/>
    </source>
</evidence>
<gene>
    <name evidence="2" type="ORF">LFAB_00070</name>
</gene>
<proteinExistence type="predicted"/>
<comment type="caution">
    <text evidence="2">The sequence shown here is derived from an EMBL/GenBank/DDBJ whole genome shotgun (WGS) entry which is preliminary data.</text>
</comment>
<accession>W6TAV9</accession>
<keyword evidence="1" id="KW-1133">Transmembrane helix</keyword>
<dbReference type="RefSeq" id="WP_033613416.1">
    <property type="nucleotide sequence ID" value="NZ_KK036455.1"/>
</dbReference>
<keyword evidence="1" id="KW-0472">Membrane</keyword>
<evidence type="ECO:0000313" key="2">
    <source>
        <dbReference type="EMBL" id="ETY75791.1"/>
    </source>
</evidence>
<keyword evidence="1" id="KW-0812">Transmembrane</keyword>
<organism evidence="2 3">
    <name type="scientific">Lactiplantibacillus fabifermentans T30PCM01</name>
    <dbReference type="NCBI Taxonomy" id="1400520"/>
    <lineage>
        <taxon>Bacteria</taxon>
        <taxon>Bacillati</taxon>
        <taxon>Bacillota</taxon>
        <taxon>Bacilli</taxon>
        <taxon>Lactobacillales</taxon>
        <taxon>Lactobacillaceae</taxon>
        <taxon>Lactiplantibacillus</taxon>
    </lineage>
</organism>
<name>W6TAV9_9LACO</name>